<accession>A0A2G1DNE5</accession>
<organism evidence="1 2">
    <name type="scientific">Aggregatibacter actinomycetemcomitans</name>
    <name type="common">Actinobacillus actinomycetemcomitans</name>
    <name type="synonym">Haemophilus actinomycetemcomitans</name>
    <dbReference type="NCBI Taxonomy" id="714"/>
    <lineage>
        <taxon>Bacteria</taxon>
        <taxon>Pseudomonadati</taxon>
        <taxon>Pseudomonadota</taxon>
        <taxon>Gammaproteobacteria</taxon>
        <taxon>Pasteurellales</taxon>
        <taxon>Pasteurellaceae</taxon>
        <taxon>Aggregatibacter</taxon>
    </lineage>
</organism>
<name>A0A2G1DNE5_AGGAC</name>
<protein>
    <submittedName>
        <fullName evidence="1">Uncharacterized protein</fullName>
    </submittedName>
</protein>
<evidence type="ECO:0000313" key="2">
    <source>
        <dbReference type="Proteomes" id="UP000226080"/>
    </source>
</evidence>
<dbReference type="EMBL" id="PCGW01000018">
    <property type="protein sequence ID" value="PHO20037.1"/>
    <property type="molecule type" value="Genomic_DNA"/>
</dbReference>
<dbReference type="Proteomes" id="UP000226080">
    <property type="component" value="Unassembled WGS sequence"/>
</dbReference>
<sequence length="86" mass="10450">MDEYQYRYALAEEHITENDDGLLWQDESRYLPTVAEHIAQENLYGCRIREEDWSQILLVWKDGEFENRQAFLIRARLILRFDAQQL</sequence>
<gene>
    <name evidence="1" type="ORF">CQR80_08845</name>
</gene>
<comment type="caution">
    <text evidence="1">The sequence shown here is derived from an EMBL/GenBank/DDBJ whole genome shotgun (WGS) entry which is preliminary data.</text>
</comment>
<keyword evidence="2" id="KW-1185">Reference proteome</keyword>
<dbReference type="RefSeq" id="WP_099309014.1">
    <property type="nucleotide sequence ID" value="NZ_PCGV01000018.1"/>
</dbReference>
<proteinExistence type="predicted"/>
<reference evidence="1 2" key="1">
    <citation type="submission" date="2017-10" db="EMBL/GenBank/DDBJ databases">
        <title>Draft genome sequences of Aggregatibacter actinomycetemcomitans strains 310a and 310b.</title>
        <authorList>
            <person name="May A.C."/>
            <person name="Ohta H."/>
            <person name="Maeda H."/>
            <person name="Kokeguchi S."/>
            <person name="Cugini C."/>
        </authorList>
    </citation>
    <scope>NUCLEOTIDE SEQUENCE [LARGE SCALE GENOMIC DNA]</scope>
    <source>
        <strain evidence="1 2">310b</strain>
    </source>
</reference>
<evidence type="ECO:0000313" key="1">
    <source>
        <dbReference type="EMBL" id="PHO20037.1"/>
    </source>
</evidence>